<evidence type="ECO:0008006" key="4">
    <source>
        <dbReference type="Google" id="ProtNLM"/>
    </source>
</evidence>
<evidence type="ECO:0000313" key="2">
    <source>
        <dbReference type="EMBL" id="MBD2769100.1"/>
    </source>
</evidence>
<dbReference type="AlphaFoldDB" id="A0A927BE05"/>
<keyword evidence="3" id="KW-1185">Reference proteome</keyword>
<evidence type="ECO:0000313" key="3">
    <source>
        <dbReference type="Proteomes" id="UP000612233"/>
    </source>
</evidence>
<protein>
    <recommendedName>
        <fullName evidence="4">DUF4249 family protein</fullName>
    </recommendedName>
</protein>
<gene>
    <name evidence="2" type="ORF">IC235_14495</name>
</gene>
<proteinExistence type="predicted"/>
<feature type="signal peptide" evidence="1">
    <location>
        <begin position="1"/>
        <end position="22"/>
    </location>
</feature>
<feature type="chain" id="PRO_5037575159" description="DUF4249 family protein" evidence="1">
    <location>
        <begin position="23"/>
        <end position="332"/>
    </location>
</feature>
<accession>A0A927BE05</accession>
<reference evidence="2" key="1">
    <citation type="submission" date="2020-09" db="EMBL/GenBank/DDBJ databases">
        <authorList>
            <person name="Kim M.K."/>
        </authorList>
    </citation>
    <scope>NUCLEOTIDE SEQUENCE</scope>
    <source>
        <strain evidence="2">BT664</strain>
    </source>
</reference>
<name>A0A927BE05_9BACT</name>
<keyword evidence="1" id="KW-0732">Signal</keyword>
<dbReference type="EMBL" id="JACXAD010000016">
    <property type="protein sequence ID" value="MBD2769100.1"/>
    <property type="molecule type" value="Genomic_DNA"/>
</dbReference>
<dbReference type="PROSITE" id="PS51257">
    <property type="entry name" value="PROKAR_LIPOPROTEIN"/>
    <property type="match status" value="1"/>
</dbReference>
<dbReference type="Proteomes" id="UP000612233">
    <property type="component" value="Unassembled WGS sequence"/>
</dbReference>
<comment type="caution">
    <text evidence="2">The sequence shown here is derived from an EMBL/GenBank/DDBJ whole genome shotgun (WGS) entry which is preliminary data.</text>
</comment>
<organism evidence="2 3">
    <name type="scientific">Hymenobacter montanus</name>
    <dbReference type="NCBI Taxonomy" id="2771359"/>
    <lineage>
        <taxon>Bacteria</taxon>
        <taxon>Pseudomonadati</taxon>
        <taxon>Bacteroidota</taxon>
        <taxon>Cytophagia</taxon>
        <taxon>Cytophagales</taxon>
        <taxon>Hymenobacteraceae</taxon>
        <taxon>Hymenobacter</taxon>
    </lineage>
</organism>
<sequence>MRFYPLFLLLLSGLLGACSKTAAPVQLDFVGAAGLTSGNATVGSNDTLTTRAYARGNDNQLTRLRITVTYEPGLNPILYPVPISSFDPNAAPGPQTIVYLDSLITPLLDASSNPPRGGEHLFINRFSARATSGTELWQYTVSDNAGGSATRAYRLTVRKADSAAVFHSYSLSLRPRATANSGTASRVFLSLGTGLLLPKYSVLSKQFQADLWPNQRLVDLVCMVGSNGLTLEAPAHIRPRTEQWPNPRVTRLRRTSVSADDFDKALTVNDFSSAFNGGQLFANSLDSLTTGALNKNQVVAFKTTEGKAGLLLVSDAVLGTSPVLTCRVKVQK</sequence>
<evidence type="ECO:0000256" key="1">
    <source>
        <dbReference type="SAM" id="SignalP"/>
    </source>
</evidence>